<comment type="caution">
    <text evidence="5">The sequence shown here is derived from an EMBL/GenBank/DDBJ whole genome shotgun (WGS) entry which is preliminary data.</text>
</comment>
<dbReference type="Gene3D" id="2.40.40.10">
    <property type="entry name" value="RlpA-like domain"/>
    <property type="match status" value="1"/>
</dbReference>
<feature type="compositionally biased region" description="Low complexity" evidence="2">
    <location>
        <begin position="138"/>
        <end position="168"/>
    </location>
</feature>
<feature type="domain" description="Expansin-like EG45" evidence="4">
    <location>
        <begin position="179"/>
        <end position="271"/>
    </location>
</feature>
<dbReference type="Pfam" id="PF03330">
    <property type="entry name" value="DPBB_1"/>
    <property type="match status" value="1"/>
</dbReference>
<keyword evidence="1 3" id="KW-0732">Signal</keyword>
<name>A0A3D8RK63_9EURO</name>
<evidence type="ECO:0000256" key="3">
    <source>
        <dbReference type="SAM" id="SignalP"/>
    </source>
</evidence>
<dbReference type="SUPFAM" id="SSF50685">
    <property type="entry name" value="Barwin-like endoglucanases"/>
    <property type="match status" value="1"/>
</dbReference>
<feature type="compositionally biased region" description="Low complexity" evidence="2">
    <location>
        <begin position="107"/>
        <end position="123"/>
    </location>
</feature>
<dbReference type="InterPro" id="IPR036908">
    <property type="entry name" value="RlpA-like_sf"/>
</dbReference>
<evidence type="ECO:0000259" key="4">
    <source>
        <dbReference type="PROSITE" id="PS50842"/>
    </source>
</evidence>
<dbReference type="InterPro" id="IPR009009">
    <property type="entry name" value="RlpA-like_DPBB"/>
</dbReference>
<dbReference type="PANTHER" id="PTHR31836:SF21">
    <property type="entry name" value="EXPANSIN-LIKE PROTEIN 7"/>
    <property type="match status" value="1"/>
</dbReference>
<dbReference type="Proteomes" id="UP000256690">
    <property type="component" value="Unassembled WGS sequence"/>
</dbReference>
<dbReference type="CDD" id="cd22272">
    <property type="entry name" value="DPBB_EXLX1-like"/>
    <property type="match status" value="1"/>
</dbReference>
<evidence type="ECO:0000256" key="1">
    <source>
        <dbReference type="ARBA" id="ARBA00022729"/>
    </source>
</evidence>
<feature type="region of interest" description="Disordered" evidence="2">
    <location>
        <begin position="105"/>
        <end position="124"/>
    </location>
</feature>
<dbReference type="AlphaFoldDB" id="A0A3D8RK63"/>
<reference evidence="5 6" key="1">
    <citation type="journal article" date="2018" name="IMA Fungus">
        <title>IMA Genome-F 9: Draft genome sequence of Annulohypoxylon stygium, Aspergillus mulundensis, Berkeleyomyces basicola (syn. Thielaviopsis basicola), Ceratocystis smalleyi, two Cercospora beticola strains, Coleophoma cylindrospora, Fusarium fracticaudum, Phialophora cf. hyalina, and Morchella septimelata.</title>
        <authorList>
            <person name="Wingfield B.D."/>
            <person name="Bills G.F."/>
            <person name="Dong Y."/>
            <person name="Huang W."/>
            <person name="Nel W.J."/>
            <person name="Swalarsk-Parry B.S."/>
            <person name="Vaghefi N."/>
            <person name="Wilken P.M."/>
            <person name="An Z."/>
            <person name="de Beer Z.W."/>
            <person name="De Vos L."/>
            <person name="Chen L."/>
            <person name="Duong T.A."/>
            <person name="Gao Y."/>
            <person name="Hammerbacher A."/>
            <person name="Kikkert J.R."/>
            <person name="Li Y."/>
            <person name="Li H."/>
            <person name="Li K."/>
            <person name="Li Q."/>
            <person name="Liu X."/>
            <person name="Ma X."/>
            <person name="Naidoo K."/>
            <person name="Pethybridge S.J."/>
            <person name="Sun J."/>
            <person name="Steenkamp E.T."/>
            <person name="van der Nest M.A."/>
            <person name="van Wyk S."/>
            <person name="Wingfield M.J."/>
            <person name="Xiong C."/>
            <person name="Yue Q."/>
            <person name="Zhang X."/>
        </authorList>
    </citation>
    <scope>NUCLEOTIDE SEQUENCE [LARGE SCALE GENOMIC DNA]</scope>
    <source>
        <strain evidence="5 6">DSM 5745</strain>
    </source>
</reference>
<organism evidence="5 6">
    <name type="scientific">Aspergillus mulundensis</name>
    <dbReference type="NCBI Taxonomy" id="1810919"/>
    <lineage>
        <taxon>Eukaryota</taxon>
        <taxon>Fungi</taxon>
        <taxon>Dikarya</taxon>
        <taxon>Ascomycota</taxon>
        <taxon>Pezizomycotina</taxon>
        <taxon>Eurotiomycetes</taxon>
        <taxon>Eurotiomycetidae</taxon>
        <taxon>Eurotiales</taxon>
        <taxon>Aspergillaceae</taxon>
        <taxon>Aspergillus</taxon>
        <taxon>Aspergillus subgen. Nidulantes</taxon>
    </lineage>
</organism>
<keyword evidence="6" id="KW-1185">Reference proteome</keyword>
<dbReference type="GeneID" id="38117360"/>
<dbReference type="InterPro" id="IPR007112">
    <property type="entry name" value="Expansin/allergen_DPBB_dom"/>
</dbReference>
<sequence length="362" mass="36466">MKYHRLASLALVALSTSTSVSAAPLKADDNGSCPAGYSPSVYYITVTAEPSTSIIEPTSSPTPTSTEVTSSTTATATVEPVSTSGSISSSASGLVETIPAAVVKAATSSTTTTEVPTSTSSLSITETAPTQVAVVQPSTTSAAEKASSTSTTASSSTSTSTSSATTSGEATFYGGNVSGGTCSFADYTIPSHLSGVAFSGEAWNDAAECGACVAVTGPDGNTVKVMIVDKCPECAPTHLDLFESAFTTLASASEGQIPISYSFTSCAITSPLVLRNKSGTSAYWFSMQVVNANGPVKALEVSTDSGSTWQSTTRSDYNYFENSSGFGTDSVDVRVTGADGGVITVKNVSVASGESVTADGNF</sequence>
<feature type="chain" id="PRO_5017719790" description="Expansin-like EG45 domain-containing protein" evidence="3">
    <location>
        <begin position="23"/>
        <end position="362"/>
    </location>
</feature>
<dbReference type="RefSeq" id="XP_026602096.1">
    <property type="nucleotide sequence ID" value="XM_026749006.1"/>
</dbReference>
<dbReference type="NCBIfam" id="NF041144">
    <property type="entry name" value="expansin_EXLX1"/>
    <property type="match status" value="1"/>
</dbReference>
<dbReference type="OrthoDB" id="406505at2759"/>
<evidence type="ECO:0000313" key="6">
    <source>
        <dbReference type="Proteomes" id="UP000256690"/>
    </source>
</evidence>
<dbReference type="EMBL" id="PVWQ01000008">
    <property type="protein sequence ID" value="RDW74328.1"/>
    <property type="molecule type" value="Genomic_DNA"/>
</dbReference>
<dbReference type="STRING" id="1810919.A0A3D8RK63"/>
<protein>
    <recommendedName>
        <fullName evidence="4">Expansin-like EG45 domain-containing protein</fullName>
    </recommendedName>
</protein>
<feature type="signal peptide" evidence="3">
    <location>
        <begin position="1"/>
        <end position="22"/>
    </location>
</feature>
<dbReference type="InterPro" id="IPR036749">
    <property type="entry name" value="Expansin_CBD_sf"/>
</dbReference>
<accession>A0A3D8RK63</accession>
<proteinExistence type="predicted"/>
<dbReference type="PANTHER" id="PTHR31836">
    <property type="match status" value="1"/>
</dbReference>
<evidence type="ECO:0000313" key="5">
    <source>
        <dbReference type="EMBL" id="RDW74328.1"/>
    </source>
</evidence>
<dbReference type="Gene3D" id="2.60.40.760">
    <property type="entry name" value="Expansin, cellulose-binding-like domain"/>
    <property type="match status" value="1"/>
</dbReference>
<feature type="region of interest" description="Disordered" evidence="2">
    <location>
        <begin position="54"/>
        <end position="77"/>
    </location>
</feature>
<dbReference type="InterPro" id="IPR049818">
    <property type="entry name" value="Expansin_EXLX1-like"/>
</dbReference>
<gene>
    <name evidence="5" type="ORF">DSM5745_06990</name>
</gene>
<dbReference type="SUPFAM" id="SSF49590">
    <property type="entry name" value="PHL pollen allergen"/>
    <property type="match status" value="1"/>
</dbReference>
<feature type="region of interest" description="Disordered" evidence="2">
    <location>
        <begin position="135"/>
        <end position="168"/>
    </location>
</feature>
<evidence type="ECO:0000256" key="2">
    <source>
        <dbReference type="SAM" id="MobiDB-lite"/>
    </source>
</evidence>
<dbReference type="PROSITE" id="PS50842">
    <property type="entry name" value="EXPANSIN_EG45"/>
    <property type="match status" value="1"/>
</dbReference>
<dbReference type="InterPro" id="IPR051477">
    <property type="entry name" value="Expansin_CellWall"/>
</dbReference>